<dbReference type="InterPro" id="IPR025574">
    <property type="entry name" value="Nucleoporin_FG_rpt"/>
</dbReference>
<feature type="compositionally biased region" description="Polar residues" evidence="12">
    <location>
        <begin position="759"/>
        <end position="769"/>
    </location>
</feature>
<dbReference type="PROSITE" id="PS51434">
    <property type="entry name" value="NUP_C"/>
    <property type="match status" value="1"/>
</dbReference>
<feature type="region of interest" description="Disordered" evidence="12">
    <location>
        <begin position="692"/>
        <end position="800"/>
    </location>
</feature>
<keyword evidence="8" id="KW-0653">Protein transport</keyword>
<proteinExistence type="inferred from homology"/>
<reference evidence="14 15" key="1">
    <citation type="journal article" date="2016" name="Nat. Commun.">
        <title>Extremotolerant tardigrade genome and improved radiotolerance of human cultured cells by tardigrade-unique protein.</title>
        <authorList>
            <person name="Hashimoto T."/>
            <person name="Horikawa D.D."/>
            <person name="Saito Y."/>
            <person name="Kuwahara H."/>
            <person name="Kozuka-Hata H."/>
            <person name="Shin-I T."/>
            <person name="Minakuchi Y."/>
            <person name="Ohishi K."/>
            <person name="Motoyama A."/>
            <person name="Aizu T."/>
            <person name="Enomoto A."/>
            <person name="Kondo K."/>
            <person name="Tanaka S."/>
            <person name="Hara Y."/>
            <person name="Koshikawa S."/>
            <person name="Sagara H."/>
            <person name="Miura T."/>
            <person name="Yokobori S."/>
            <person name="Miyagawa K."/>
            <person name="Suzuki Y."/>
            <person name="Kubo T."/>
            <person name="Oyama M."/>
            <person name="Kohara Y."/>
            <person name="Fujiyama A."/>
            <person name="Arakawa K."/>
            <person name="Katayama T."/>
            <person name="Toyoda A."/>
            <person name="Kunieda T."/>
        </authorList>
    </citation>
    <scope>NUCLEOTIDE SEQUENCE [LARGE SCALE GENOMIC DNA]</scope>
    <source>
        <strain evidence="14 15">YOKOZUNA-1</strain>
    </source>
</reference>
<dbReference type="Gene3D" id="1.10.10.2360">
    <property type="match status" value="1"/>
</dbReference>
<evidence type="ECO:0000256" key="1">
    <source>
        <dbReference type="ARBA" id="ARBA00004567"/>
    </source>
</evidence>
<keyword evidence="6" id="KW-0068">Autocatalytic cleavage</keyword>
<feature type="compositionally biased region" description="Polar residues" evidence="12">
    <location>
        <begin position="704"/>
        <end position="714"/>
    </location>
</feature>
<evidence type="ECO:0000256" key="7">
    <source>
        <dbReference type="ARBA" id="ARBA00022816"/>
    </source>
</evidence>
<dbReference type="GO" id="GO:0006606">
    <property type="term" value="P:protein import into nucleus"/>
    <property type="evidence" value="ECO:0007669"/>
    <property type="project" value="TreeGrafter"/>
</dbReference>
<dbReference type="GO" id="GO:0003723">
    <property type="term" value="F:RNA binding"/>
    <property type="evidence" value="ECO:0007669"/>
    <property type="project" value="TreeGrafter"/>
</dbReference>
<feature type="region of interest" description="Disordered" evidence="12">
    <location>
        <begin position="988"/>
        <end position="1015"/>
    </location>
</feature>
<feature type="compositionally biased region" description="Polar residues" evidence="12">
    <location>
        <begin position="1"/>
        <end position="16"/>
    </location>
</feature>
<keyword evidence="15" id="KW-1185">Reference proteome</keyword>
<dbReference type="GO" id="GO:0000973">
    <property type="term" value="P:post-transcriptional tethering of RNA polymerase II gene DNA at nuclear periphery"/>
    <property type="evidence" value="ECO:0007669"/>
    <property type="project" value="TreeGrafter"/>
</dbReference>
<dbReference type="Gene3D" id="3.30.1610.10">
    <property type="entry name" value="Peptidase S59, nucleoporin"/>
    <property type="match status" value="1"/>
</dbReference>
<evidence type="ECO:0000256" key="5">
    <source>
        <dbReference type="ARBA" id="ARBA00022448"/>
    </source>
</evidence>
<evidence type="ECO:0000256" key="6">
    <source>
        <dbReference type="ARBA" id="ARBA00022813"/>
    </source>
</evidence>
<feature type="compositionally biased region" description="Basic and acidic residues" evidence="12">
    <location>
        <begin position="728"/>
        <end position="739"/>
    </location>
</feature>
<evidence type="ECO:0000259" key="13">
    <source>
        <dbReference type="PROSITE" id="PS51434"/>
    </source>
</evidence>
<evidence type="ECO:0000256" key="3">
    <source>
        <dbReference type="ARBA" id="ARBA00008926"/>
    </source>
</evidence>
<feature type="compositionally biased region" description="Low complexity" evidence="12">
    <location>
        <begin position="152"/>
        <end position="163"/>
    </location>
</feature>
<keyword evidence="5" id="KW-0813">Transport</keyword>
<feature type="domain" description="Peptidase S59" evidence="13">
    <location>
        <begin position="811"/>
        <end position="951"/>
    </location>
</feature>
<evidence type="ECO:0000256" key="10">
    <source>
        <dbReference type="ARBA" id="ARBA00023132"/>
    </source>
</evidence>
<feature type="compositionally biased region" description="Low complexity" evidence="12">
    <location>
        <begin position="715"/>
        <end position="727"/>
    </location>
</feature>
<feature type="compositionally biased region" description="Polar residues" evidence="12">
    <location>
        <begin position="557"/>
        <end position="569"/>
    </location>
</feature>
<feature type="region of interest" description="Disordered" evidence="12">
    <location>
        <begin position="1"/>
        <end position="198"/>
    </location>
</feature>
<dbReference type="GO" id="GO:0034398">
    <property type="term" value="P:telomere tethering at nuclear periphery"/>
    <property type="evidence" value="ECO:0007669"/>
    <property type="project" value="TreeGrafter"/>
</dbReference>
<name>A0A1D1VJX4_RAMVA</name>
<evidence type="ECO:0000256" key="4">
    <source>
        <dbReference type="ARBA" id="ARBA00013472"/>
    </source>
</evidence>
<dbReference type="InterPro" id="IPR007230">
    <property type="entry name" value="Nup98_auto-Pept-S59_dom"/>
</dbReference>
<keyword evidence="11" id="KW-0539">Nucleus</keyword>
<evidence type="ECO:0000256" key="2">
    <source>
        <dbReference type="ARBA" id="ARBA00004620"/>
    </source>
</evidence>
<feature type="compositionally biased region" description="Polar residues" evidence="12">
    <location>
        <begin position="164"/>
        <end position="175"/>
    </location>
</feature>
<dbReference type="Pfam" id="PF21240">
    <property type="entry name" value="Nup98_GLEBS"/>
    <property type="match status" value="1"/>
</dbReference>
<dbReference type="Proteomes" id="UP000186922">
    <property type="component" value="Unassembled WGS sequence"/>
</dbReference>
<keyword evidence="9" id="KW-0811">Translocation</keyword>
<keyword evidence="7" id="KW-0509">mRNA transport</keyword>
<dbReference type="GO" id="GO:0017056">
    <property type="term" value="F:structural constituent of nuclear pore"/>
    <property type="evidence" value="ECO:0007669"/>
    <property type="project" value="InterPro"/>
</dbReference>
<dbReference type="InterPro" id="IPR037665">
    <property type="entry name" value="Nucleoporin_S59-like"/>
</dbReference>
<dbReference type="GO" id="GO:0031965">
    <property type="term" value="C:nuclear membrane"/>
    <property type="evidence" value="ECO:0007669"/>
    <property type="project" value="UniProtKB-SubCell"/>
</dbReference>
<organism evidence="14 15">
    <name type="scientific">Ramazzottius varieornatus</name>
    <name type="common">Water bear</name>
    <name type="synonym">Tardigrade</name>
    <dbReference type="NCBI Taxonomy" id="947166"/>
    <lineage>
        <taxon>Eukaryota</taxon>
        <taxon>Metazoa</taxon>
        <taxon>Ecdysozoa</taxon>
        <taxon>Tardigrada</taxon>
        <taxon>Eutardigrada</taxon>
        <taxon>Parachela</taxon>
        <taxon>Hypsibioidea</taxon>
        <taxon>Ramazzottiidae</taxon>
        <taxon>Ramazzottius</taxon>
    </lineage>
</organism>
<feature type="compositionally biased region" description="Low complexity" evidence="12">
    <location>
        <begin position="107"/>
        <end position="139"/>
    </location>
</feature>
<dbReference type="FunFam" id="1.10.10.2360:FF:000001">
    <property type="entry name" value="Nuclear pore complex protein Nup98-Nup96"/>
    <property type="match status" value="1"/>
</dbReference>
<sequence length="1677" mass="181237">MFGQQQPFGTPTSQANAFGGFGQPTFGTTGGGLFGQQQQQPAQQQPLFGSTSTFGASTFGQPQQPQAQATSNPFGQTTTTFGASNPFGAQPQPAQSGGLFGSSTPFGSTAAQPATQPAFGQPQQQQQTTGLFGSTTTGSNLFGQSKPGGFGATTTFGAQPATTSLFGSQQPAQSTGGLFGSSSSGLFGSQPSANPFASSGPVGTTIKFSPLVGQDTAVKNGSQSSVTTKNYCISTMKEYDEKKSLEELRYEDYQAGRKYGTATAPAQSGGLFGQPAAQPTTGGLFGNTTSAFGQTSSFGQTAAKPTGFGTGTSLFGNTTAQPATTGLFGQTTTPATGGFGTNTGTTGLFGQPAQNTTTTSAFGTSFGATTGFGTATQQTTQPLFGGMTTQTGQPSAFGSTSTFGTNTGFGQTSAFGTSAAPSTGLFGSQPAATTTASVFPAFGQSSLFSKPATTTAPAFGGFGTTTSTPATTGFAGFGSLGTTNTGTGGGLFGNTTSAFGATNTAKPAFGGFGQTTAAPATTSFFGTQPATNTQQTGSIFGQTGTTSGGLFGQQTSSSIFGSNPLQQPTSSQSSSGSVHAQIVELVRSGVSDTDVLCNMYSQLPYKEAQQKVQPLSRDTINAFISNAKRNYAPADGESRKDERLYSFYVAPTHSFDGLNLSSTSGPVSWRSAAAKRDERLKLDRAYIEKVEKEVTSARSDGVSRASTSSVPQIQSSVYSTASKAKAASRTERGTAHPEKVTPPVQVSRNLREAFDEDSPQNTDNRQASFLGQGRESNRNNGRDNRDVQIIDDDDSDRENIPVGGNAVVLTKTGYYTIPDVYELVLDEKGQCIVDGFLVGRLGCGSVKFLGLTNVAGMNLDKLVAINDKEVVVYPDEKDKPPVGKGLNKKAVVTFENVWPMSSDMETVVSKQDIIDSGFEEVLRARVIAMGDADFLQYNVDSGQLSFSVNHFSRYKLVLTEEDTQILLKKRKMPLERSFGNVRDGNVNADQGDWIKQPPSTADDYVSAGKRRRSEKSSLVGLKENNFTPKPRMSYAKVSQDVEDYLERAMLDETDVDEPSKSQAELVLPQHIKRYRSISTEFGPGFKPLCAQLFSHSKGEQWVVVDGEGELSTIQDVNCQKEDLTSGSKWLLEEMMEFYLVNCSYKTENGHTRIFAPDSEGDFVSRFCELACKLTEGREEFLQEKLAWDLLSRLYKSFQSVEANNCEGFYEWLMSAMSLLTPRLPMDQVTEENAAREVFLQMICGETEKATVIAREFGLHSIENAIIVFFDPQEEEFGDYEDDAGSPKDAVRSLLRDHVQAMMSNPDGLMDEDQIYMVKLLMFLSGETKMGAEEDGGQGRMISVCEDLNWPQCLAVCAFNLRMSDRLPTDVMDIVQHYKDLATEDFRCTVPSDDSPVPFFLYSMIQHYGRLSTHNMKTTLENDITTSSTLDIRVKWFMMRMYRMLHEGFSESSELLLTNEFANTLQTCGFPHIAITALMHLPQTRSSTNRIKELSLALSAMKNTNSEVYNLLTRFLAEDVNLSRNILKETEANLALKNGNYLEAMEQYYLAESYKMCKDLIRKYVLPVFASGDSKVYEEALGSVKKISGEGVKGMAPYERFFELLSVVEDNQDCQYIPEHVAERLTDLLEYVQDNREALLVGFEENSVVAEMVKDKLKEAKALLYYRSNELSVPNLSP</sequence>
<dbReference type="Pfam" id="PF12110">
    <property type="entry name" value="Nup96"/>
    <property type="match status" value="1"/>
</dbReference>
<feature type="compositionally biased region" description="Basic and acidic residues" evidence="12">
    <location>
        <begin position="775"/>
        <end position="788"/>
    </location>
</feature>
<dbReference type="InterPro" id="IPR021967">
    <property type="entry name" value="Nup98_C"/>
</dbReference>
<protein>
    <recommendedName>
        <fullName evidence="4">Nuclear pore complex protein Nup98-Nup96</fullName>
    </recommendedName>
</protein>
<evidence type="ECO:0000256" key="11">
    <source>
        <dbReference type="ARBA" id="ARBA00023242"/>
    </source>
</evidence>
<dbReference type="EMBL" id="BDGG01000005">
    <property type="protein sequence ID" value="GAU98798.1"/>
    <property type="molecule type" value="Genomic_DNA"/>
</dbReference>
<feature type="compositionally biased region" description="Low complexity" evidence="12">
    <location>
        <begin position="180"/>
        <end position="189"/>
    </location>
</feature>
<dbReference type="GO" id="GO:0044614">
    <property type="term" value="C:nuclear pore cytoplasmic filaments"/>
    <property type="evidence" value="ECO:0007669"/>
    <property type="project" value="TreeGrafter"/>
</dbReference>
<gene>
    <name evidence="14" type="primary">RvY_09893-1</name>
    <name evidence="14" type="synonym">RvY_09893.1</name>
    <name evidence="14" type="ORF">RvY_09893</name>
</gene>
<dbReference type="PANTHER" id="PTHR23198">
    <property type="entry name" value="NUCLEOPORIN"/>
    <property type="match status" value="1"/>
</dbReference>
<evidence type="ECO:0000256" key="12">
    <source>
        <dbReference type="SAM" id="MobiDB-lite"/>
    </source>
</evidence>
<comment type="caution">
    <text evidence="14">The sequence shown here is derived from an EMBL/GenBank/DDBJ whole genome shotgun (WGS) entry which is preliminary data.</text>
</comment>
<dbReference type="OrthoDB" id="3797628at2759"/>
<comment type="subcellular location">
    <subcellularLocation>
        <location evidence="2">Nucleus membrane</location>
        <topology evidence="2">Peripheral membrane protein</topology>
        <orientation evidence="2">Nucleoplasmic side</orientation>
    </subcellularLocation>
    <subcellularLocation>
        <location evidence="1">Nucleus</location>
        <location evidence="1">Nuclear pore complex</location>
    </subcellularLocation>
</comment>
<evidence type="ECO:0000313" key="14">
    <source>
        <dbReference type="EMBL" id="GAU98798.1"/>
    </source>
</evidence>
<evidence type="ECO:0000313" key="15">
    <source>
        <dbReference type="Proteomes" id="UP000186922"/>
    </source>
</evidence>
<dbReference type="STRING" id="947166.A0A1D1VJX4"/>
<dbReference type="InterPro" id="IPR036903">
    <property type="entry name" value="Nup98_auto-Pept-S59_dom_sf"/>
</dbReference>
<dbReference type="Pfam" id="PF04096">
    <property type="entry name" value="Nucleoporin2"/>
    <property type="match status" value="1"/>
</dbReference>
<evidence type="ECO:0000256" key="9">
    <source>
        <dbReference type="ARBA" id="ARBA00023010"/>
    </source>
</evidence>
<dbReference type="GO" id="GO:0008139">
    <property type="term" value="F:nuclear localization sequence binding"/>
    <property type="evidence" value="ECO:0007669"/>
    <property type="project" value="TreeGrafter"/>
</dbReference>
<feature type="region of interest" description="Disordered" evidence="12">
    <location>
        <begin position="557"/>
        <end position="576"/>
    </location>
</feature>
<dbReference type="SUPFAM" id="SSF82215">
    <property type="entry name" value="C-terminal autoproteolytic domain of nucleoporin nup98"/>
    <property type="match status" value="1"/>
</dbReference>
<dbReference type="GO" id="GO:0051028">
    <property type="term" value="P:mRNA transport"/>
    <property type="evidence" value="ECO:0007669"/>
    <property type="project" value="UniProtKB-KW"/>
</dbReference>
<accession>A0A1D1VJX4</accession>
<evidence type="ECO:0000256" key="8">
    <source>
        <dbReference type="ARBA" id="ARBA00022927"/>
    </source>
</evidence>
<feature type="compositionally biased region" description="Low complexity" evidence="12">
    <location>
        <begin position="35"/>
        <end position="49"/>
    </location>
</feature>
<dbReference type="GO" id="GO:0006405">
    <property type="term" value="P:RNA export from nucleus"/>
    <property type="evidence" value="ECO:0007669"/>
    <property type="project" value="TreeGrafter"/>
</dbReference>
<feature type="compositionally biased region" description="Polar residues" evidence="12">
    <location>
        <begin position="50"/>
        <end position="83"/>
    </location>
</feature>
<comment type="similarity">
    <text evidence="3">Belongs to the nucleoporin GLFG family.</text>
</comment>
<dbReference type="Pfam" id="PF13634">
    <property type="entry name" value="Nucleoporin_FG"/>
    <property type="match status" value="4"/>
</dbReference>
<keyword evidence="10" id="KW-0906">Nuclear pore complex</keyword>
<dbReference type="PANTHER" id="PTHR23198:SF6">
    <property type="entry name" value="NUCLEAR PORE COMPLEX PROTEIN NUP98-NUP96"/>
    <property type="match status" value="1"/>
</dbReference>